<evidence type="ECO:0000313" key="5">
    <source>
        <dbReference type="Proteomes" id="UP001264980"/>
    </source>
</evidence>
<proteinExistence type="predicted"/>
<keyword evidence="2" id="KW-1133">Transmembrane helix</keyword>
<feature type="transmembrane region" description="Helical" evidence="2">
    <location>
        <begin position="12"/>
        <end position="33"/>
    </location>
</feature>
<gene>
    <name evidence="4" type="ORF">J2W84_003607</name>
</gene>
<dbReference type="Proteomes" id="UP001264980">
    <property type="component" value="Unassembled WGS sequence"/>
</dbReference>
<dbReference type="GO" id="GO:0016301">
    <property type="term" value="F:kinase activity"/>
    <property type="evidence" value="ECO:0007669"/>
    <property type="project" value="UniProtKB-KW"/>
</dbReference>
<keyword evidence="5" id="KW-1185">Reference proteome</keyword>
<evidence type="ECO:0000256" key="1">
    <source>
        <dbReference type="SAM" id="Coils"/>
    </source>
</evidence>
<keyword evidence="2" id="KW-0472">Membrane</keyword>
<keyword evidence="2" id="KW-0812">Transmembrane</keyword>
<dbReference type="PANTHER" id="PTHR34220">
    <property type="entry name" value="SENSOR HISTIDINE KINASE YPDA"/>
    <property type="match status" value="1"/>
</dbReference>
<protein>
    <submittedName>
        <fullName evidence="4">Sensor histidine kinase YesM</fullName>
    </submittedName>
</protein>
<organism evidence="4 5">
    <name type="scientific">Dyadobacter fermentans</name>
    <dbReference type="NCBI Taxonomy" id="94254"/>
    <lineage>
        <taxon>Bacteria</taxon>
        <taxon>Pseudomonadati</taxon>
        <taxon>Bacteroidota</taxon>
        <taxon>Cytophagia</taxon>
        <taxon>Cytophagales</taxon>
        <taxon>Spirosomataceae</taxon>
        <taxon>Dyadobacter</taxon>
    </lineage>
</organism>
<feature type="transmembrane region" description="Helical" evidence="2">
    <location>
        <begin position="121"/>
        <end position="139"/>
    </location>
</feature>
<dbReference type="Pfam" id="PF06580">
    <property type="entry name" value="His_kinase"/>
    <property type="match status" value="1"/>
</dbReference>
<reference evidence="4 5" key="1">
    <citation type="submission" date="2023-07" db="EMBL/GenBank/DDBJ databases">
        <title>Sorghum-associated microbial communities from plants grown in Nebraska, USA.</title>
        <authorList>
            <person name="Schachtman D."/>
        </authorList>
    </citation>
    <scope>NUCLEOTIDE SEQUENCE [LARGE SCALE GENOMIC DNA]</scope>
    <source>
        <strain evidence="4 5">BE57</strain>
    </source>
</reference>
<evidence type="ECO:0000256" key="2">
    <source>
        <dbReference type="SAM" id="Phobius"/>
    </source>
</evidence>
<keyword evidence="4" id="KW-0808">Transferase</keyword>
<name>A0ABU1R0X9_9BACT</name>
<dbReference type="InterPro" id="IPR050640">
    <property type="entry name" value="Bact_2-comp_sensor_kinase"/>
</dbReference>
<dbReference type="RefSeq" id="WP_309985466.1">
    <property type="nucleotide sequence ID" value="NZ_JAVDTI010000003.1"/>
</dbReference>
<accession>A0ABU1R0X9</accession>
<keyword evidence="4" id="KW-0418">Kinase</keyword>
<feature type="coiled-coil region" evidence="1">
    <location>
        <begin position="140"/>
        <end position="167"/>
    </location>
</feature>
<evidence type="ECO:0000259" key="3">
    <source>
        <dbReference type="Pfam" id="PF06580"/>
    </source>
</evidence>
<feature type="transmembrane region" description="Helical" evidence="2">
    <location>
        <begin position="61"/>
        <end position="80"/>
    </location>
</feature>
<evidence type="ECO:0000313" key="4">
    <source>
        <dbReference type="EMBL" id="MDR6806559.1"/>
    </source>
</evidence>
<keyword evidence="1" id="KW-0175">Coiled coil</keyword>
<dbReference type="EMBL" id="JAVDTI010000003">
    <property type="protein sequence ID" value="MDR6806559.1"/>
    <property type="molecule type" value="Genomic_DNA"/>
</dbReference>
<sequence length="349" mass="40084">MQSPRLAIWQQWLLHALLIWAGIEASDVLVYWYEVNTGGVYATNMDGSAVTQWQRFVNHNYYQAVWVVILAGTFIAEYNYHYVFKKKPFIYFVLGTCLFSAGFVVLLAARNQWKSGGQINFVWGPSSAFAAYCFCYALFRDFMHQRINKADRQMQQAQAELTTLRAQINPHFFFNTLNTLYGTALAENADKTAQCIEQLSNIMRYTVKGAQKDFTPVAQEISFLEDYLHLQQLRLPERDTIRVQTDLVYDGLPAHIAPFLLVPFVENAFRYGIRIDQDSFIKLALTVRDSTLDLSIQNSLFPLRSGQEGLGTGIQNTQKRLQLIYSGRHSLTFGEVAGQYNVRLRIRLH</sequence>
<dbReference type="PANTHER" id="PTHR34220:SF7">
    <property type="entry name" value="SENSOR HISTIDINE KINASE YPDA"/>
    <property type="match status" value="1"/>
</dbReference>
<feature type="transmembrane region" description="Helical" evidence="2">
    <location>
        <begin position="89"/>
        <end position="109"/>
    </location>
</feature>
<comment type="caution">
    <text evidence="4">The sequence shown here is derived from an EMBL/GenBank/DDBJ whole genome shotgun (WGS) entry which is preliminary data.</text>
</comment>
<feature type="domain" description="Signal transduction histidine kinase internal region" evidence="3">
    <location>
        <begin position="159"/>
        <end position="238"/>
    </location>
</feature>
<dbReference type="InterPro" id="IPR010559">
    <property type="entry name" value="Sig_transdc_His_kin_internal"/>
</dbReference>